<dbReference type="SUPFAM" id="SSF46785">
    <property type="entry name" value="Winged helix' DNA-binding domain"/>
    <property type="match status" value="1"/>
</dbReference>
<reference evidence="1 2" key="1">
    <citation type="submission" date="2019-08" db="EMBL/GenBank/DDBJ databases">
        <authorList>
            <person name="Chen S.-C."/>
            <person name="Lai M.-C."/>
            <person name="You Y.-T."/>
        </authorList>
    </citation>
    <scope>NUCLEOTIDE SEQUENCE [LARGE SCALE GENOMIC DNA]</scope>
    <source>
        <strain evidence="1 2">P2F9704a</strain>
    </source>
</reference>
<evidence type="ECO:0000313" key="2">
    <source>
        <dbReference type="Proteomes" id="UP001524383"/>
    </source>
</evidence>
<evidence type="ECO:0008006" key="3">
    <source>
        <dbReference type="Google" id="ProtNLM"/>
    </source>
</evidence>
<protein>
    <recommendedName>
        <fullName evidence="3">Transcriptional regulator HTH-type FeoC domain-containing protein</fullName>
    </recommendedName>
</protein>
<dbReference type="EMBL" id="VOTZ01000011">
    <property type="protein sequence ID" value="MCQ1538557.1"/>
    <property type="molecule type" value="Genomic_DNA"/>
</dbReference>
<evidence type="ECO:0000313" key="1">
    <source>
        <dbReference type="EMBL" id="MCQ1538557.1"/>
    </source>
</evidence>
<accession>A0ABD4THY6</accession>
<organism evidence="1 2">
    <name type="scientific">Methanocalculus taiwanensis</name>
    <dbReference type="NCBI Taxonomy" id="106207"/>
    <lineage>
        <taxon>Archaea</taxon>
        <taxon>Methanobacteriati</taxon>
        <taxon>Methanobacteriota</taxon>
        <taxon>Stenosarchaea group</taxon>
        <taxon>Methanomicrobia</taxon>
        <taxon>Methanomicrobiales</taxon>
        <taxon>Methanocalculaceae</taxon>
        <taxon>Methanocalculus</taxon>
    </lineage>
</organism>
<sequence>MFKDILLKLAVGGVAVPMLAAELGLSPDQLRERLRMMEHMGYIAGGAACTPVDTPPLCACCSGCICSSQELPARYLLTDKGRRLIRS</sequence>
<gene>
    <name evidence="1" type="ORF">FTO68_06095</name>
</gene>
<dbReference type="InterPro" id="IPR036390">
    <property type="entry name" value="WH_DNA-bd_sf"/>
</dbReference>
<name>A0ABD4THY6_9EURY</name>
<dbReference type="RefSeq" id="WP_255332503.1">
    <property type="nucleotide sequence ID" value="NZ_VOTZ01000011.1"/>
</dbReference>
<comment type="caution">
    <text evidence="1">The sequence shown here is derived from an EMBL/GenBank/DDBJ whole genome shotgun (WGS) entry which is preliminary data.</text>
</comment>
<dbReference type="Proteomes" id="UP001524383">
    <property type="component" value="Unassembled WGS sequence"/>
</dbReference>
<proteinExistence type="predicted"/>
<keyword evidence="2" id="KW-1185">Reference proteome</keyword>
<dbReference type="AlphaFoldDB" id="A0ABD4THY6"/>